<dbReference type="Gene3D" id="2.130.10.10">
    <property type="entry name" value="YVTN repeat-like/Quinoprotein amine dehydrogenase"/>
    <property type="match status" value="1"/>
</dbReference>
<gene>
    <name evidence="1" type="ORF">L227DRAFT_651166</name>
</gene>
<dbReference type="SUPFAM" id="SSF82171">
    <property type="entry name" value="DPP6 N-terminal domain-like"/>
    <property type="match status" value="1"/>
</dbReference>
<evidence type="ECO:0000313" key="2">
    <source>
        <dbReference type="Proteomes" id="UP000313359"/>
    </source>
</evidence>
<dbReference type="AlphaFoldDB" id="A0A5C2SJY0"/>
<protein>
    <recommendedName>
        <fullName evidence="3">F-box domain-containing protein</fullName>
    </recommendedName>
</protein>
<dbReference type="OrthoDB" id="2804727at2759"/>
<accession>A0A5C2SJY0</accession>
<organism evidence="1 2">
    <name type="scientific">Lentinus tigrinus ALCF2SS1-6</name>
    <dbReference type="NCBI Taxonomy" id="1328759"/>
    <lineage>
        <taxon>Eukaryota</taxon>
        <taxon>Fungi</taxon>
        <taxon>Dikarya</taxon>
        <taxon>Basidiomycota</taxon>
        <taxon>Agaricomycotina</taxon>
        <taxon>Agaricomycetes</taxon>
        <taxon>Polyporales</taxon>
        <taxon>Polyporaceae</taxon>
        <taxon>Lentinus</taxon>
    </lineage>
</organism>
<keyword evidence="2" id="KW-1185">Reference proteome</keyword>
<proteinExistence type="predicted"/>
<reference evidence="1" key="1">
    <citation type="journal article" date="2018" name="Genome Biol. Evol.">
        <title>Genomics and development of Lentinus tigrinus, a white-rot wood-decaying mushroom with dimorphic fruiting bodies.</title>
        <authorList>
            <person name="Wu B."/>
            <person name="Xu Z."/>
            <person name="Knudson A."/>
            <person name="Carlson A."/>
            <person name="Chen N."/>
            <person name="Kovaka S."/>
            <person name="LaButti K."/>
            <person name="Lipzen A."/>
            <person name="Pennachio C."/>
            <person name="Riley R."/>
            <person name="Schakwitz W."/>
            <person name="Umezawa K."/>
            <person name="Ohm R.A."/>
            <person name="Grigoriev I.V."/>
            <person name="Nagy L.G."/>
            <person name="Gibbons J."/>
            <person name="Hibbett D."/>
        </authorList>
    </citation>
    <scope>NUCLEOTIDE SEQUENCE [LARGE SCALE GENOMIC DNA]</scope>
    <source>
        <strain evidence="1">ALCF2SS1-6</strain>
    </source>
</reference>
<dbReference type="EMBL" id="ML122256">
    <property type="protein sequence ID" value="RPD63564.1"/>
    <property type="molecule type" value="Genomic_DNA"/>
</dbReference>
<dbReference type="Proteomes" id="UP000313359">
    <property type="component" value="Unassembled WGS sequence"/>
</dbReference>
<dbReference type="SUPFAM" id="SSF52047">
    <property type="entry name" value="RNI-like"/>
    <property type="match status" value="1"/>
</dbReference>
<name>A0A5C2SJY0_9APHY</name>
<sequence length="548" mass="60899">MGILGFQPAPLSSIISSAQVMATVLLPFPLDIEESIIDQLPELNRQALLSSALVCKRWRPRCYYHLFRVVRIHSKAQLGKLNTTLSSNNKLGAIVEVMALQPPTDTLRWTINPEVADFISLALVLLLPQLPNLSSISMVSINWNEIQRCAKACIRTYAHTVRELRISSIAFATLGRLLDVMTSIRSLRSLRILHCSSVNVQQRVQYSTVLSLKLMTSSLPLSSLYVEDINMAGEMVKILLHLSRFTLETLGLHVSHERKHELQPSLSDMQRLRSLKVNMTSQLGQFGTQEVEVIRNLLATIPHGTLASLEISFLGFLSSTPTYGSDPVTETLRALENDLLGKRFSGLRSVTFMLPLAERRSGTSNLWMKLFEKGFPELERRGMIKRVNPPMQSTYQAIWHPFRVERIAFSPDNCWMAITFEALSTTVVIWDVAAREAICKWSTHRPNPSSNLAFSPDGRLLAVLGVDDIGLFSVPFGQEFTLLGNFLPLFVPPSIASSNGLPTVPPLLLAPPLETSKSGIPTCIIIEYSKVTAAQSPPSCSPQMGAEW</sequence>
<evidence type="ECO:0000313" key="1">
    <source>
        <dbReference type="EMBL" id="RPD63564.1"/>
    </source>
</evidence>
<dbReference type="InterPro" id="IPR015943">
    <property type="entry name" value="WD40/YVTN_repeat-like_dom_sf"/>
</dbReference>
<evidence type="ECO:0008006" key="3">
    <source>
        <dbReference type="Google" id="ProtNLM"/>
    </source>
</evidence>